<keyword evidence="1 2" id="KW-0694">RNA-binding</keyword>
<evidence type="ECO:0000256" key="1">
    <source>
        <dbReference type="ARBA" id="ARBA00022884"/>
    </source>
</evidence>
<evidence type="ECO:0000256" key="3">
    <source>
        <dbReference type="SAM" id="MobiDB-lite"/>
    </source>
</evidence>
<dbReference type="InterPro" id="IPR036388">
    <property type="entry name" value="WH-like_DNA-bd_sf"/>
</dbReference>
<dbReference type="SMART" id="SM00715">
    <property type="entry name" value="LA"/>
    <property type="match status" value="1"/>
</dbReference>
<dbReference type="Proteomes" id="UP001056384">
    <property type="component" value="Chromosome 9"/>
</dbReference>
<dbReference type="InterPro" id="IPR006630">
    <property type="entry name" value="La_HTH"/>
</dbReference>
<dbReference type="Pfam" id="PF09692">
    <property type="entry name" value="Arb1"/>
    <property type="match status" value="1"/>
</dbReference>
<feature type="region of interest" description="Disordered" evidence="3">
    <location>
        <begin position="648"/>
        <end position="683"/>
    </location>
</feature>
<evidence type="ECO:0000313" key="5">
    <source>
        <dbReference type="EMBL" id="USW57185.1"/>
    </source>
</evidence>
<dbReference type="InterPro" id="IPR018606">
    <property type="entry name" value="Arb1"/>
</dbReference>
<feature type="domain" description="HTH La-type RNA-binding" evidence="4">
    <location>
        <begin position="137"/>
        <end position="228"/>
    </location>
</feature>
<dbReference type="Gene3D" id="1.10.10.10">
    <property type="entry name" value="Winged helix-like DNA-binding domain superfamily/Winged helix DNA-binding domain"/>
    <property type="match status" value="1"/>
</dbReference>
<keyword evidence="6" id="KW-1185">Reference proteome</keyword>
<dbReference type="Pfam" id="PF05383">
    <property type="entry name" value="La"/>
    <property type="match status" value="1"/>
</dbReference>
<dbReference type="InterPro" id="IPR045180">
    <property type="entry name" value="La_dom_prot"/>
</dbReference>
<protein>
    <submittedName>
        <fullName evidence="5">Argonaute-binding protein</fullName>
    </submittedName>
</protein>
<dbReference type="AlphaFoldDB" id="A0A9Q9AXZ9"/>
<dbReference type="SUPFAM" id="SSF46785">
    <property type="entry name" value="Winged helix' DNA-binding domain"/>
    <property type="match status" value="1"/>
</dbReference>
<feature type="compositionally biased region" description="Basic and acidic residues" evidence="3">
    <location>
        <begin position="673"/>
        <end position="683"/>
    </location>
</feature>
<dbReference type="PANTHER" id="PTHR22792">
    <property type="entry name" value="LUPUS LA PROTEIN-RELATED"/>
    <property type="match status" value="1"/>
</dbReference>
<dbReference type="GO" id="GO:0003729">
    <property type="term" value="F:mRNA binding"/>
    <property type="evidence" value="ECO:0007669"/>
    <property type="project" value="TreeGrafter"/>
</dbReference>
<dbReference type="InterPro" id="IPR036390">
    <property type="entry name" value="WH_DNA-bd_sf"/>
</dbReference>
<organism evidence="5 6">
    <name type="scientific">Septoria linicola</name>
    <dbReference type="NCBI Taxonomy" id="215465"/>
    <lineage>
        <taxon>Eukaryota</taxon>
        <taxon>Fungi</taxon>
        <taxon>Dikarya</taxon>
        <taxon>Ascomycota</taxon>
        <taxon>Pezizomycotina</taxon>
        <taxon>Dothideomycetes</taxon>
        <taxon>Dothideomycetidae</taxon>
        <taxon>Mycosphaerellales</taxon>
        <taxon>Mycosphaerellaceae</taxon>
        <taxon>Septoria</taxon>
    </lineage>
</organism>
<gene>
    <name evidence="5" type="ORF">Slin15195_G105040</name>
</gene>
<evidence type="ECO:0000256" key="2">
    <source>
        <dbReference type="PROSITE-ProRule" id="PRU00332"/>
    </source>
</evidence>
<sequence>MASPLRNVTNIVKDAALAVVDKVKSTTIPVSSTNGDGAVENSSVAVRDMASSTMTDNSSVNEQSESVAVSVLDQKVGDPDEEVEYNDNMANEKQFEGPDIGGDNTAAEEQQIHEDEAAWTSQLHKPASNNVLPGLDFDTPHPDTAEIVRQTEYYFSDDNLAQDAHLLARTGPTGDGWVSINEIMGFKKMRKYRPRSKVKTAIATSEVLELDGKFIRRKAPLNVAPRVQPKADPKRERDRLLQEKPWLTKGMLQPTGFEEYATEGPLPPAQFDEERRLFDPEEAFTTRIEYAATRFADRKKMHQASANIFTKFMLFGGFAPNTHMFAGSMDKKELEEYDKEQVLQMTAKMGVSDSVIDGLNSDSIDAGSWTVDFEGMAKAFLSSEFLQHFEWHDVKVVRDTTNVLRKFYEYLLYHDACPEYEDDIRDAIDVCDLANVELPKLAKLALELPGNFNMATSILQSGFYARVRPSDTTAEWVFSEDHLGLSDVDAQLIFSAGLMAHASDDQIDAVCKAQAGGTSLQVTTEEDIGLEIVRVEKTSEAAAKIYDDDRIKGTLIKPTGKLYCKRWYHPGAAPRDVPSEVKANAKTIRGKQYEFILEADVLEHCEPGMKLEANVSQLKDGLMWLDLVENVYPTFFKWTLNERVRDWKEPGPPKSWMQRASAKEVGEEVQDVAGHEDEHETPD</sequence>
<name>A0A9Q9AXZ9_9PEZI</name>
<reference evidence="5" key="1">
    <citation type="submission" date="2022-06" db="EMBL/GenBank/DDBJ databases">
        <title>Complete genome sequences of two strains of the flax pathogen Septoria linicola.</title>
        <authorList>
            <person name="Lapalu N."/>
            <person name="Simon A."/>
            <person name="Demenou B."/>
            <person name="Paumier D."/>
            <person name="Guillot M.-P."/>
            <person name="Gout L."/>
            <person name="Valade R."/>
        </authorList>
    </citation>
    <scope>NUCLEOTIDE SEQUENCE</scope>
    <source>
        <strain evidence="5">SE15195</strain>
    </source>
</reference>
<dbReference type="PANTHER" id="PTHR22792:SF140">
    <property type="entry name" value="ACHILLES, ISOFORM A"/>
    <property type="match status" value="1"/>
</dbReference>
<dbReference type="GO" id="GO:0031047">
    <property type="term" value="P:regulatory ncRNA-mediated gene silencing"/>
    <property type="evidence" value="ECO:0007669"/>
    <property type="project" value="InterPro"/>
</dbReference>
<accession>A0A9Q9AXZ9</accession>
<dbReference type="PROSITE" id="PS50961">
    <property type="entry name" value="HTH_LA"/>
    <property type="match status" value="1"/>
</dbReference>
<dbReference type="GO" id="GO:0033167">
    <property type="term" value="C:ARC complex"/>
    <property type="evidence" value="ECO:0007669"/>
    <property type="project" value="InterPro"/>
</dbReference>
<evidence type="ECO:0000259" key="4">
    <source>
        <dbReference type="PROSITE" id="PS50961"/>
    </source>
</evidence>
<evidence type="ECO:0000313" key="6">
    <source>
        <dbReference type="Proteomes" id="UP001056384"/>
    </source>
</evidence>
<proteinExistence type="predicted"/>
<dbReference type="EMBL" id="CP099426">
    <property type="protein sequence ID" value="USW57185.1"/>
    <property type="molecule type" value="Genomic_DNA"/>
</dbReference>